<accession>A0A1I5G6J8</accession>
<gene>
    <name evidence="3" type="ORF">SAMN05660359_02601</name>
</gene>
<keyword evidence="4" id="KW-1185">Reference proteome</keyword>
<dbReference type="AlphaFoldDB" id="A0A1I5G6J8"/>
<dbReference type="RefSeq" id="WP_075013960.1">
    <property type="nucleotide sequence ID" value="NZ_FOWE01000006.1"/>
</dbReference>
<organism evidence="3 4">
    <name type="scientific">Geodermatophilus obscurus</name>
    <dbReference type="NCBI Taxonomy" id="1861"/>
    <lineage>
        <taxon>Bacteria</taxon>
        <taxon>Bacillati</taxon>
        <taxon>Actinomycetota</taxon>
        <taxon>Actinomycetes</taxon>
        <taxon>Geodermatophilales</taxon>
        <taxon>Geodermatophilaceae</taxon>
        <taxon>Geodermatophilus</taxon>
    </lineage>
</organism>
<dbReference type="Gene3D" id="3.30.720.120">
    <property type="match status" value="1"/>
</dbReference>
<protein>
    <submittedName>
        <fullName evidence="3">Uncharacterized conserved protein PhnB, glyoxalase superfamily</fullName>
    </submittedName>
</protein>
<evidence type="ECO:0000256" key="1">
    <source>
        <dbReference type="SAM" id="MobiDB-lite"/>
    </source>
</evidence>
<reference evidence="4" key="1">
    <citation type="submission" date="2016-10" db="EMBL/GenBank/DDBJ databases">
        <authorList>
            <person name="Varghese N."/>
            <person name="Submissions S."/>
        </authorList>
    </citation>
    <scope>NUCLEOTIDE SEQUENCE [LARGE SCALE GENOMIC DNA]</scope>
    <source>
        <strain evidence="4">DSM 43161</strain>
    </source>
</reference>
<name>A0A1I5G6J8_9ACTN</name>
<dbReference type="OrthoDB" id="9806868at2"/>
<evidence type="ECO:0000313" key="3">
    <source>
        <dbReference type="EMBL" id="SFO31657.1"/>
    </source>
</evidence>
<dbReference type="InterPro" id="IPR004360">
    <property type="entry name" value="Glyas_Fos-R_dOase_dom"/>
</dbReference>
<dbReference type="Gene3D" id="3.30.720.110">
    <property type="match status" value="1"/>
</dbReference>
<dbReference type="PANTHER" id="PTHR34109">
    <property type="entry name" value="BNAUNNG04460D PROTEIN-RELATED"/>
    <property type="match status" value="1"/>
</dbReference>
<dbReference type="Proteomes" id="UP000183642">
    <property type="component" value="Unassembled WGS sequence"/>
</dbReference>
<evidence type="ECO:0000259" key="2">
    <source>
        <dbReference type="PROSITE" id="PS51819"/>
    </source>
</evidence>
<dbReference type="SUPFAM" id="SSF54593">
    <property type="entry name" value="Glyoxalase/Bleomycin resistance protein/Dihydroxybiphenyl dioxygenase"/>
    <property type="match status" value="1"/>
</dbReference>
<dbReference type="PROSITE" id="PS51819">
    <property type="entry name" value="VOC"/>
    <property type="match status" value="1"/>
</dbReference>
<dbReference type="InterPro" id="IPR029068">
    <property type="entry name" value="Glyas_Bleomycin-R_OHBP_Dase"/>
</dbReference>
<feature type="compositionally biased region" description="Basic and acidic residues" evidence="1">
    <location>
        <begin position="105"/>
        <end position="116"/>
    </location>
</feature>
<dbReference type="EMBL" id="FOWE01000006">
    <property type="protein sequence ID" value="SFO31657.1"/>
    <property type="molecule type" value="Genomic_DNA"/>
</dbReference>
<dbReference type="PANTHER" id="PTHR34109:SF1">
    <property type="entry name" value="VOC DOMAIN-CONTAINING PROTEIN"/>
    <property type="match status" value="1"/>
</dbReference>
<dbReference type="Pfam" id="PF00903">
    <property type="entry name" value="Glyoxalase"/>
    <property type="match status" value="1"/>
</dbReference>
<proteinExistence type="predicted"/>
<feature type="region of interest" description="Disordered" evidence="1">
    <location>
        <begin position="99"/>
        <end position="131"/>
    </location>
</feature>
<feature type="domain" description="VOC" evidence="2">
    <location>
        <begin position="6"/>
        <end position="125"/>
    </location>
</feature>
<dbReference type="InterPro" id="IPR037523">
    <property type="entry name" value="VOC_core"/>
</dbReference>
<sequence>MTTPAPTVWPAFRATDAPALVRWLVDVLGFTETLVVRDGDLVVHAELAWPPGGGVMLGSVRDDGGWPVRPGASGAYLVTDDVAAVWARVQAAGAEVLRPLTEPGHGGKEFSVRDPEGNSWSVGDYPGAPRR</sequence>
<evidence type="ECO:0000313" key="4">
    <source>
        <dbReference type="Proteomes" id="UP000183642"/>
    </source>
</evidence>